<dbReference type="PANTHER" id="PTHR13285">
    <property type="entry name" value="ACYLTRANSFERASE"/>
    <property type="match status" value="1"/>
</dbReference>
<feature type="transmembrane region" description="Helical" evidence="9">
    <location>
        <begin position="7"/>
        <end position="27"/>
    </location>
</feature>
<protein>
    <submittedName>
        <fullName evidence="10">Peptidoglycan O-acetyltransferase</fullName>
        <ecNumber evidence="10">2.3.1.-</ecNumber>
    </submittedName>
</protein>
<evidence type="ECO:0000313" key="10">
    <source>
        <dbReference type="EMBL" id="VYT18386.1"/>
    </source>
</evidence>
<keyword evidence="4 9" id="KW-0812">Transmembrane</keyword>
<comment type="similarity">
    <text evidence="2 7">Belongs to the membrane-bound acyltransferase family.</text>
</comment>
<feature type="transmembrane region" description="Helical" evidence="9">
    <location>
        <begin position="191"/>
        <end position="213"/>
    </location>
</feature>
<reference evidence="10" key="1">
    <citation type="submission" date="2019-11" db="EMBL/GenBank/DDBJ databases">
        <authorList>
            <person name="Feng L."/>
        </authorList>
    </citation>
    <scope>NUCLEOTIDE SEQUENCE</scope>
    <source>
        <strain evidence="10">CbolteaeLFYP116</strain>
    </source>
</reference>
<dbReference type="PIRSF" id="PIRSF500217">
    <property type="entry name" value="AlgI"/>
    <property type="match status" value="1"/>
</dbReference>
<keyword evidence="7 10" id="KW-0012">Acyltransferase</keyword>
<evidence type="ECO:0000256" key="7">
    <source>
        <dbReference type="PIRNR" id="PIRNR016636"/>
    </source>
</evidence>
<feature type="compositionally biased region" description="Low complexity" evidence="8">
    <location>
        <begin position="74"/>
        <end position="108"/>
    </location>
</feature>
<organism evidence="10">
    <name type="scientific">Enterocloster bolteae</name>
    <dbReference type="NCBI Taxonomy" id="208479"/>
    <lineage>
        <taxon>Bacteria</taxon>
        <taxon>Bacillati</taxon>
        <taxon>Bacillota</taxon>
        <taxon>Clostridia</taxon>
        <taxon>Lachnospirales</taxon>
        <taxon>Lachnospiraceae</taxon>
        <taxon>Enterocloster</taxon>
    </lineage>
</organism>
<dbReference type="GO" id="GO:0005886">
    <property type="term" value="C:plasma membrane"/>
    <property type="evidence" value="ECO:0007669"/>
    <property type="project" value="UniProtKB-SubCell"/>
</dbReference>
<evidence type="ECO:0000256" key="8">
    <source>
        <dbReference type="SAM" id="MobiDB-lite"/>
    </source>
</evidence>
<dbReference type="PIRSF" id="PIRSF016636">
    <property type="entry name" value="AlgI_DltB"/>
    <property type="match status" value="1"/>
</dbReference>
<evidence type="ECO:0000256" key="4">
    <source>
        <dbReference type="ARBA" id="ARBA00022692"/>
    </source>
</evidence>
<dbReference type="InterPro" id="IPR028362">
    <property type="entry name" value="AlgI"/>
</dbReference>
<evidence type="ECO:0000256" key="2">
    <source>
        <dbReference type="ARBA" id="ARBA00010323"/>
    </source>
</evidence>
<evidence type="ECO:0000256" key="9">
    <source>
        <dbReference type="SAM" id="Phobius"/>
    </source>
</evidence>
<dbReference type="Pfam" id="PF03062">
    <property type="entry name" value="MBOAT"/>
    <property type="match status" value="1"/>
</dbReference>
<dbReference type="PANTHER" id="PTHR13285:SF18">
    <property type="entry name" value="PROTEIN-CYSTEINE N-PALMITOYLTRANSFERASE RASP"/>
    <property type="match status" value="1"/>
</dbReference>
<name>A0A6N2UTK5_9FIRM</name>
<dbReference type="GeneID" id="23114806"/>
<sequence>MLFSSMIFLWLFLPFVLVVNLVLPIRLSSFFLLAMSFIFYAWGEQEYIWLLLLSLIVNYAGALGMEAVRGSRPAAGAGPEATGTGAAEAGPEATGAGAAEAGPEATGAGPAGAGAAGEAAGATGVTAGAAVSTASQTASGAGKHTLFTPDKLLLVLLVAVNLGFLGYFKYFDFLAGLVNKLAGGTVAEPKNLLLPVGISFYTFQMISYVADVYRGTTGAERNLLNLGLYMSFFPKMIQGPIERYQGMGARIRSRHVTPELFACGARRFIYGLGKKVILANQFGSVVDKVLANPMDQISGGLGWYVGILYTLQIYFDFSGYSDMAVGLGKMLGFELTENFNYPYLSRSVGEFWRRWHISLSSWFKDYLYIPLGGSRKGTLITCRNLMIVFICTGFWHGAGLSFIAWGMYYGCLQVAERLFLKRRLECLPAAVSYIYMFFVTVVGWTMFRADSLTRGLMLLKQMFLLRPGIYDTAMYMSHKTIVYMVIGIVLCGPFQALVPCFRKHMQDGRSIYLSESLGLILLFAYSIVMAVGSTYNPFIYFRF</sequence>
<dbReference type="EC" id="2.3.1.-" evidence="10"/>
<dbReference type="AlphaFoldDB" id="A0A6N2UTK5"/>
<gene>
    <name evidence="10" type="primary">patA_3</name>
    <name evidence="10" type="ORF">CBLFYP116_02215</name>
</gene>
<feature type="transmembrane region" description="Helical" evidence="9">
    <location>
        <begin position="427"/>
        <end position="447"/>
    </location>
</feature>
<dbReference type="GO" id="GO:0042121">
    <property type="term" value="P:alginic acid biosynthetic process"/>
    <property type="evidence" value="ECO:0007669"/>
    <property type="project" value="InterPro"/>
</dbReference>
<feature type="transmembrane region" description="Helical" evidence="9">
    <location>
        <begin position="47"/>
        <end position="65"/>
    </location>
</feature>
<dbReference type="GO" id="GO:0016746">
    <property type="term" value="F:acyltransferase activity"/>
    <property type="evidence" value="ECO:0007669"/>
    <property type="project" value="UniProtKB-KW"/>
</dbReference>
<keyword evidence="5 9" id="KW-1133">Transmembrane helix</keyword>
<comment type="subcellular location">
    <subcellularLocation>
        <location evidence="1">Cell membrane</location>
        <topology evidence="1">Multi-pass membrane protein</topology>
    </subcellularLocation>
</comment>
<evidence type="ECO:0000256" key="3">
    <source>
        <dbReference type="ARBA" id="ARBA00022475"/>
    </source>
</evidence>
<feature type="transmembrane region" description="Helical" evidence="9">
    <location>
        <begin position="385"/>
        <end position="407"/>
    </location>
</feature>
<dbReference type="InterPro" id="IPR004299">
    <property type="entry name" value="MBOAT_fam"/>
</dbReference>
<dbReference type="InterPro" id="IPR024194">
    <property type="entry name" value="Ac/AlaTfrase_AlgI/DltB"/>
</dbReference>
<accession>A0A6N2UTK5</accession>
<feature type="region of interest" description="Disordered" evidence="8">
    <location>
        <begin position="74"/>
        <end position="113"/>
    </location>
</feature>
<keyword evidence="7 10" id="KW-0808">Transferase</keyword>
<feature type="transmembrane region" description="Helical" evidence="9">
    <location>
        <begin position="480"/>
        <end position="498"/>
    </location>
</feature>
<dbReference type="InterPro" id="IPR051085">
    <property type="entry name" value="MB_O-acyltransferase"/>
</dbReference>
<evidence type="ECO:0000256" key="6">
    <source>
        <dbReference type="ARBA" id="ARBA00023136"/>
    </source>
</evidence>
<evidence type="ECO:0000256" key="5">
    <source>
        <dbReference type="ARBA" id="ARBA00022989"/>
    </source>
</evidence>
<dbReference type="RefSeq" id="WP_002576669.1">
    <property type="nucleotide sequence ID" value="NZ_BAABZS010000001.1"/>
</dbReference>
<feature type="transmembrane region" description="Helical" evidence="9">
    <location>
        <begin position="152"/>
        <end position="171"/>
    </location>
</feature>
<evidence type="ECO:0000256" key="1">
    <source>
        <dbReference type="ARBA" id="ARBA00004651"/>
    </source>
</evidence>
<keyword evidence="6 7" id="KW-0472">Membrane</keyword>
<dbReference type="EMBL" id="CACRTF010000011">
    <property type="protein sequence ID" value="VYT18386.1"/>
    <property type="molecule type" value="Genomic_DNA"/>
</dbReference>
<proteinExistence type="inferred from homology"/>
<feature type="transmembrane region" description="Helical" evidence="9">
    <location>
        <begin position="518"/>
        <end position="541"/>
    </location>
</feature>
<keyword evidence="3 7" id="KW-1003">Cell membrane</keyword>